<gene>
    <name evidence="6" type="ORF">EII10_12420</name>
</gene>
<feature type="signal peptide" evidence="4">
    <location>
        <begin position="1"/>
        <end position="44"/>
    </location>
</feature>
<evidence type="ECO:0000256" key="2">
    <source>
        <dbReference type="ARBA" id="ARBA00022729"/>
    </source>
</evidence>
<name>A0A3P1UN69_9ACTO</name>
<dbReference type="InterPro" id="IPR029058">
    <property type="entry name" value="AB_hydrolase_fold"/>
</dbReference>
<evidence type="ECO:0000256" key="1">
    <source>
        <dbReference type="ARBA" id="ARBA00010088"/>
    </source>
</evidence>
<dbReference type="OrthoDB" id="3252468at2"/>
<organism evidence="6 7">
    <name type="scientific">Actinomyces bowdenii</name>
    <dbReference type="NCBI Taxonomy" id="131109"/>
    <lineage>
        <taxon>Bacteria</taxon>
        <taxon>Bacillati</taxon>
        <taxon>Actinomycetota</taxon>
        <taxon>Actinomycetes</taxon>
        <taxon>Actinomycetales</taxon>
        <taxon>Actinomycetaceae</taxon>
        <taxon>Actinomyces</taxon>
    </lineage>
</organism>
<dbReference type="InterPro" id="IPR051601">
    <property type="entry name" value="Serine_prot/Carboxylest_S33"/>
</dbReference>
<evidence type="ECO:0000256" key="3">
    <source>
        <dbReference type="ARBA" id="ARBA00022801"/>
    </source>
</evidence>
<dbReference type="PANTHER" id="PTHR43248">
    <property type="entry name" value="2-SUCCINYL-6-HYDROXY-2,4-CYCLOHEXADIENE-1-CARBOXYLATE SYNTHASE"/>
    <property type="match status" value="1"/>
</dbReference>
<dbReference type="Pfam" id="PF08386">
    <property type="entry name" value="Abhydrolase_4"/>
    <property type="match status" value="1"/>
</dbReference>
<dbReference type="Proteomes" id="UP000271272">
    <property type="component" value="Unassembled WGS sequence"/>
</dbReference>
<dbReference type="PANTHER" id="PTHR43248:SF29">
    <property type="entry name" value="TRIPEPTIDYL AMINOPEPTIDASE"/>
    <property type="match status" value="1"/>
</dbReference>
<feature type="chain" id="PRO_5018257388" evidence="4">
    <location>
        <begin position="45"/>
        <end position="567"/>
    </location>
</feature>
<protein>
    <submittedName>
        <fullName evidence="6">Alpha/beta hydrolase</fullName>
    </submittedName>
</protein>
<accession>A0A3P1UN69</accession>
<dbReference type="SUPFAM" id="SSF53474">
    <property type="entry name" value="alpha/beta-Hydrolases"/>
    <property type="match status" value="1"/>
</dbReference>
<proteinExistence type="inferred from homology"/>
<dbReference type="GO" id="GO:0016787">
    <property type="term" value="F:hydrolase activity"/>
    <property type="evidence" value="ECO:0007669"/>
    <property type="project" value="UniProtKB-KW"/>
</dbReference>
<evidence type="ECO:0000256" key="4">
    <source>
        <dbReference type="SAM" id="SignalP"/>
    </source>
</evidence>
<keyword evidence="2 4" id="KW-0732">Signal</keyword>
<evidence type="ECO:0000313" key="6">
    <source>
        <dbReference type="EMBL" id="RRD22840.1"/>
    </source>
</evidence>
<dbReference type="EMBL" id="RQZC01000035">
    <property type="protein sequence ID" value="RRD22840.1"/>
    <property type="molecule type" value="Genomic_DNA"/>
</dbReference>
<keyword evidence="7" id="KW-1185">Reference proteome</keyword>
<reference evidence="6 7" key="1">
    <citation type="submission" date="2018-11" db="EMBL/GenBank/DDBJ databases">
        <title>Genomes From Bacteria Associated with the Canine Oral Cavity: a Test Case for Automated Genome-Based Taxonomic Assignment.</title>
        <authorList>
            <person name="Coil D.A."/>
            <person name="Jospin G."/>
            <person name="Darling A.E."/>
            <person name="Wallis C."/>
            <person name="Davis I.J."/>
            <person name="Harris S."/>
            <person name="Eisen J.A."/>
            <person name="Holcombe L.J."/>
            <person name="O'Flynn C."/>
        </authorList>
    </citation>
    <scope>NUCLEOTIDE SEQUENCE [LARGE SCALE GENOMIC DNA]</scope>
    <source>
        <strain evidence="6 7">OH5050</strain>
    </source>
</reference>
<sequence>MMSAAMPWGGQCAARRARRLRRATAMVAVAGAAVLGLGPTTALAAPPAPQAPVPPGLERFYGQSVEWYPCAAEGGMTAGDAGTGFECATVEVPLDYEDPEGQTIEIAMKKHKATGATSRGALFLNPGGPGGSGVSTVEGLATPGRFVSADVAAAYDVIGFDPRGVGSSTPVLCEAPGQAAAAGQSPQVAMEAQGGPVALPAPLVEGPVVDPLDDPAVVERADPLAQLPFAALVLLLRLDTARTEAACAQHTQPAELLDHVDTISVARDLDVLRALAGQEDLNYLGYSYGTYIGTMYADLFPENTGRMVLDAAIDPSQGQAENDREQRLAMEASRRVYLENCLATEGCPLSGDVDAASDQLDAFIDGLAADPVPTADPDAPLTGRQVENAILGALYSSEAWPVLTEGLNQAMTQDDGSLLASLGSAGEKAVVDHAGTAVNCQDYPVEGDMATWEANFRRDRADAPHYGGQLSDARCQAWGHNGTRAPAPVHAEGAAPILVVGTTGDPITPYSAAVSLAEQLDSGQLLTWEGNGHAAYTRAGDCVNKAVDAYLLTGQMPQEGLVCTGQE</sequence>
<comment type="caution">
    <text evidence="6">The sequence shown here is derived from an EMBL/GenBank/DDBJ whole genome shotgun (WGS) entry which is preliminary data.</text>
</comment>
<keyword evidence="3 6" id="KW-0378">Hydrolase</keyword>
<evidence type="ECO:0000313" key="7">
    <source>
        <dbReference type="Proteomes" id="UP000271272"/>
    </source>
</evidence>
<dbReference type="Gene3D" id="3.40.50.1820">
    <property type="entry name" value="alpha/beta hydrolase"/>
    <property type="match status" value="1"/>
</dbReference>
<feature type="domain" description="Peptidase S33 tripeptidyl aminopeptidase-like C-terminal" evidence="5">
    <location>
        <begin position="467"/>
        <end position="563"/>
    </location>
</feature>
<dbReference type="AlphaFoldDB" id="A0A3P1UN69"/>
<comment type="similarity">
    <text evidence="1">Belongs to the peptidase S33 family.</text>
</comment>
<dbReference type="InterPro" id="IPR013595">
    <property type="entry name" value="Pept_S33_TAP-like_C"/>
</dbReference>
<evidence type="ECO:0000259" key="5">
    <source>
        <dbReference type="Pfam" id="PF08386"/>
    </source>
</evidence>